<organism evidence="8">
    <name type="scientific">Salpingoeca rosetta (strain ATCC 50818 / BSB-021)</name>
    <dbReference type="NCBI Taxonomy" id="946362"/>
    <lineage>
        <taxon>Eukaryota</taxon>
        <taxon>Choanoflagellata</taxon>
        <taxon>Craspedida</taxon>
        <taxon>Salpingoecidae</taxon>
        <taxon>Salpingoeca</taxon>
    </lineage>
</organism>
<evidence type="ECO:0000313" key="8">
    <source>
        <dbReference type="Proteomes" id="UP000007799"/>
    </source>
</evidence>
<sequence length="241" mass="27014">MSSCSAVVVAAAAVLLLCLASTAGAAAVVVDAATHVKAAAYPDWAHHHWVWLDHGGNGQADCLQLAKDYMAHNITVGAVDIDSTWEVGFNNFEFNTDKFPNASAMVEEFHKMGVRVIFWITNMIDTDSPNYQDGYNKGYYVRNVLGKQGTVKWWHGHGSMLDYTNPEAVAWWHKQMDNVLDIGIDGWKCDGTDPYILEFVTPHGYNGSIAWHEYSDMYYGDFFDYTRKYDRLPACAHVLMA</sequence>
<feature type="domain" description="Glycoside hydrolase family 31 TIM barrel" evidence="6">
    <location>
        <begin position="41"/>
        <end position="202"/>
    </location>
</feature>
<accession>F2U4I4</accession>
<protein>
    <recommendedName>
        <fullName evidence="6">Glycoside hydrolase family 31 TIM barrel domain-containing protein</fullName>
    </recommendedName>
</protein>
<evidence type="ECO:0000256" key="2">
    <source>
        <dbReference type="ARBA" id="ARBA00022801"/>
    </source>
</evidence>
<evidence type="ECO:0000259" key="6">
    <source>
        <dbReference type="Pfam" id="PF01055"/>
    </source>
</evidence>
<dbReference type="Gene3D" id="3.20.20.80">
    <property type="entry name" value="Glycosidases"/>
    <property type="match status" value="1"/>
</dbReference>
<dbReference type="AlphaFoldDB" id="F2U4I4"/>
<dbReference type="RefSeq" id="XP_004995786.1">
    <property type="nucleotide sequence ID" value="XM_004995729.1"/>
</dbReference>
<evidence type="ECO:0000256" key="5">
    <source>
        <dbReference type="SAM" id="SignalP"/>
    </source>
</evidence>
<reference evidence="7" key="1">
    <citation type="submission" date="2009-08" db="EMBL/GenBank/DDBJ databases">
        <title>Annotation of Salpingoeca rosetta.</title>
        <authorList>
            <consortium name="The Broad Institute Genome Sequencing Platform"/>
            <person name="Russ C."/>
            <person name="Cuomo C."/>
            <person name="Burger G."/>
            <person name="Gray M.W."/>
            <person name="Holland P.W.H."/>
            <person name="King N."/>
            <person name="Lang F.B.F."/>
            <person name="Roger A.J."/>
            <person name="Ruiz-Trillo I."/>
            <person name="Young S.K."/>
            <person name="Zeng Q."/>
            <person name="Gargeya S."/>
            <person name="Alvarado L."/>
            <person name="Berlin A."/>
            <person name="Chapman S.B."/>
            <person name="Chen Z."/>
            <person name="Freedman E."/>
            <person name="Gellesch M."/>
            <person name="Goldberg J."/>
            <person name="Griggs A."/>
            <person name="Gujja S."/>
            <person name="Heilman E."/>
            <person name="Heiman D."/>
            <person name="Howarth C."/>
            <person name="Mehta T."/>
            <person name="Neiman D."/>
            <person name="Pearson M."/>
            <person name="Roberts A."/>
            <person name="Saif S."/>
            <person name="Shea T."/>
            <person name="Shenoy N."/>
            <person name="Sisk P."/>
            <person name="Stolte C."/>
            <person name="Sykes S."/>
            <person name="White J."/>
            <person name="Yandava C."/>
            <person name="Haas B."/>
            <person name="Nusbaum C."/>
            <person name="Birren B."/>
        </authorList>
    </citation>
    <scope>NUCLEOTIDE SEQUENCE [LARGE SCALE GENOMIC DNA]</scope>
    <source>
        <strain evidence="7">ATCC 50818</strain>
    </source>
</reference>
<dbReference type="Pfam" id="PF01055">
    <property type="entry name" value="Glyco_hydro_31_2nd"/>
    <property type="match status" value="1"/>
</dbReference>
<dbReference type="Proteomes" id="UP000007799">
    <property type="component" value="Unassembled WGS sequence"/>
</dbReference>
<dbReference type="GO" id="GO:0005975">
    <property type="term" value="P:carbohydrate metabolic process"/>
    <property type="evidence" value="ECO:0007669"/>
    <property type="project" value="InterPro"/>
</dbReference>
<dbReference type="PANTHER" id="PTHR43053">
    <property type="entry name" value="GLYCOSIDASE FAMILY 31"/>
    <property type="match status" value="1"/>
</dbReference>
<keyword evidence="8" id="KW-1185">Reference proteome</keyword>
<dbReference type="InterPro" id="IPR000322">
    <property type="entry name" value="Glyco_hydro_31_TIM"/>
</dbReference>
<dbReference type="eggNOG" id="KOG1065">
    <property type="taxonomic scope" value="Eukaryota"/>
</dbReference>
<gene>
    <name evidence="7" type="ORF">PTSG_03202</name>
</gene>
<dbReference type="PANTHER" id="PTHR43053:SF4">
    <property type="entry name" value="MYOGENESIS-REGULATING GLYCOSIDASE"/>
    <property type="match status" value="1"/>
</dbReference>
<dbReference type="GeneID" id="16076373"/>
<keyword evidence="2 4" id="KW-0378">Hydrolase</keyword>
<dbReference type="KEGG" id="sre:PTSG_03202"/>
<dbReference type="InParanoid" id="F2U4I4"/>
<name>F2U4I4_SALR5</name>
<dbReference type="InterPro" id="IPR050985">
    <property type="entry name" value="Alpha-glycosidase_related"/>
</dbReference>
<proteinExistence type="inferred from homology"/>
<evidence type="ECO:0000256" key="1">
    <source>
        <dbReference type="ARBA" id="ARBA00007806"/>
    </source>
</evidence>
<keyword evidence="5" id="KW-0732">Signal</keyword>
<comment type="similarity">
    <text evidence="1 4">Belongs to the glycosyl hydrolase 31 family.</text>
</comment>
<feature type="chain" id="PRO_5003290716" description="Glycoside hydrolase family 31 TIM barrel domain-containing protein" evidence="5">
    <location>
        <begin position="26"/>
        <end position="241"/>
    </location>
</feature>
<evidence type="ECO:0000256" key="4">
    <source>
        <dbReference type="RuleBase" id="RU361185"/>
    </source>
</evidence>
<dbReference type="OrthoDB" id="10070917at2759"/>
<dbReference type="SUPFAM" id="SSF51445">
    <property type="entry name" value="(Trans)glycosidases"/>
    <property type="match status" value="1"/>
</dbReference>
<keyword evidence="3 4" id="KW-0326">Glycosidase</keyword>
<dbReference type="GO" id="GO:0004553">
    <property type="term" value="F:hydrolase activity, hydrolyzing O-glycosyl compounds"/>
    <property type="evidence" value="ECO:0007669"/>
    <property type="project" value="InterPro"/>
</dbReference>
<evidence type="ECO:0000313" key="7">
    <source>
        <dbReference type="EMBL" id="EGD82550.1"/>
    </source>
</evidence>
<dbReference type="EMBL" id="GL832961">
    <property type="protein sequence ID" value="EGD82550.1"/>
    <property type="molecule type" value="Genomic_DNA"/>
</dbReference>
<evidence type="ECO:0000256" key="3">
    <source>
        <dbReference type="ARBA" id="ARBA00023295"/>
    </source>
</evidence>
<feature type="signal peptide" evidence="5">
    <location>
        <begin position="1"/>
        <end position="25"/>
    </location>
</feature>
<dbReference type="InterPro" id="IPR017853">
    <property type="entry name" value="GH"/>
</dbReference>